<evidence type="ECO:0000256" key="1">
    <source>
        <dbReference type="ARBA" id="ARBA00005964"/>
    </source>
</evidence>
<protein>
    <submittedName>
        <fullName evidence="4">Alpha/Beta hydrolase protein</fullName>
    </submittedName>
</protein>
<reference evidence="4 5" key="1">
    <citation type="journal article" date="2021" name="Nat. Commun.">
        <title>Genetic determinants of endophytism in the Arabidopsis root mycobiome.</title>
        <authorList>
            <person name="Mesny F."/>
            <person name="Miyauchi S."/>
            <person name="Thiergart T."/>
            <person name="Pickel B."/>
            <person name="Atanasova L."/>
            <person name="Karlsson M."/>
            <person name="Huettel B."/>
            <person name="Barry K.W."/>
            <person name="Haridas S."/>
            <person name="Chen C."/>
            <person name="Bauer D."/>
            <person name="Andreopoulos W."/>
            <person name="Pangilinan J."/>
            <person name="LaButti K."/>
            <person name="Riley R."/>
            <person name="Lipzen A."/>
            <person name="Clum A."/>
            <person name="Drula E."/>
            <person name="Henrissat B."/>
            <person name="Kohler A."/>
            <person name="Grigoriev I.V."/>
            <person name="Martin F.M."/>
            <person name="Hacquard S."/>
        </authorList>
    </citation>
    <scope>NUCLEOTIDE SEQUENCE [LARGE SCALE GENOMIC DNA]</scope>
    <source>
        <strain evidence="4 5">MPI-SDFR-AT-0080</strain>
    </source>
</reference>
<dbReference type="PANTHER" id="PTHR43918">
    <property type="entry name" value="ACETYLCHOLINESTERASE"/>
    <property type="match status" value="1"/>
</dbReference>
<dbReference type="Gene3D" id="3.40.50.1820">
    <property type="entry name" value="alpha/beta hydrolase"/>
    <property type="match status" value="2"/>
</dbReference>
<dbReference type="Proteomes" id="UP000774617">
    <property type="component" value="Unassembled WGS sequence"/>
</dbReference>
<feature type="domain" description="Carboxylesterase type B" evidence="3">
    <location>
        <begin position="42"/>
        <end position="83"/>
    </location>
</feature>
<name>A0ABQ8GE43_9PEZI</name>
<evidence type="ECO:0000313" key="4">
    <source>
        <dbReference type="EMBL" id="KAH7052401.1"/>
    </source>
</evidence>
<gene>
    <name evidence="4" type="ORF">B0J12DRAFT_785255</name>
</gene>
<dbReference type="GO" id="GO:0016787">
    <property type="term" value="F:hydrolase activity"/>
    <property type="evidence" value="ECO:0007669"/>
    <property type="project" value="UniProtKB-KW"/>
</dbReference>
<evidence type="ECO:0000313" key="5">
    <source>
        <dbReference type="Proteomes" id="UP000774617"/>
    </source>
</evidence>
<dbReference type="SUPFAM" id="SSF53474">
    <property type="entry name" value="alpha/beta-Hydrolases"/>
    <property type="match status" value="1"/>
</dbReference>
<comment type="caution">
    <text evidence="4">The sequence shown here is derived from an EMBL/GenBank/DDBJ whole genome shotgun (WGS) entry which is preliminary data.</text>
</comment>
<proteinExistence type="inferred from homology"/>
<dbReference type="PANTHER" id="PTHR43918:SF4">
    <property type="entry name" value="CARBOXYLIC ESTER HYDROLASE"/>
    <property type="match status" value="1"/>
</dbReference>
<organism evidence="4 5">
    <name type="scientific">Macrophomina phaseolina</name>
    <dbReference type="NCBI Taxonomy" id="35725"/>
    <lineage>
        <taxon>Eukaryota</taxon>
        <taxon>Fungi</taxon>
        <taxon>Dikarya</taxon>
        <taxon>Ascomycota</taxon>
        <taxon>Pezizomycotina</taxon>
        <taxon>Dothideomycetes</taxon>
        <taxon>Dothideomycetes incertae sedis</taxon>
        <taxon>Botryosphaeriales</taxon>
        <taxon>Botryosphaeriaceae</taxon>
        <taxon>Macrophomina</taxon>
    </lineage>
</organism>
<dbReference type="Pfam" id="PF00135">
    <property type="entry name" value="COesterase"/>
    <property type="match status" value="2"/>
</dbReference>
<dbReference type="InterPro" id="IPR050654">
    <property type="entry name" value="AChE-related_enzymes"/>
</dbReference>
<feature type="domain" description="Carboxylesterase type B" evidence="3">
    <location>
        <begin position="96"/>
        <end position="266"/>
    </location>
</feature>
<accession>A0ABQ8GE43</accession>
<evidence type="ECO:0000256" key="2">
    <source>
        <dbReference type="ARBA" id="ARBA00022801"/>
    </source>
</evidence>
<sequence length="267" mass="28268">MAAAISRAKKAALTPPASLRATFTERAMAKETVLSSGAKALPNAGLHDQRLALEWVQHNIHLFGGDKDRVTIMDGSAGAGSAITQRSLQIAIASSLDELRSLPSSALIHANALQIATRSNYGRFTYGPAIDGDFLPLDTKAALSQGLLDLSVNVLIAHNMNEGLGFAPPTTDDAAYRAAIRTHFPAAAPSVVDFIVDELYPPVFDRSTGYGDQIMRAAQTFTEVYFSCPAYGLAKAVAGGGQGARAYGYVFEVKPATHGADSTYVFF</sequence>
<dbReference type="InterPro" id="IPR029058">
    <property type="entry name" value="AB_hydrolase_fold"/>
</dbReference>
<keyword evidence="5" id="KW-1185">Reference proteome</keyword>
<evidence type="ECO:0000259" key="3">
    <source>
        <dbReference type="Pfam" id="PF00135"/>
    </source>
</evidence>
<keyword evidence="2 4" id="KW-0378">Hydrolase</keyword>
<comment type="similarity">
    <text evidence="1">Belongs to the type-B carboxylesterase/lipase family.</text>
</comment>
<dbReference type="EMBL" id="JAGTJR010000011">
    <property type="protein sequence ID" value="KAH7052401.1"/>
    <property type="molecule type" value="Genomic_DNA"/>
</dbReference>
<dbReference type="InterPro" id="IPR002018">
    <property type="entry name" value="CarbesteraseB"/>
</dbReference>